<dbReference type="Proteomes" id="UP000255515">
    <property type="component" value="Unassembled WGS sequence"/>
</dbReference>
<evidence type="ECO:0000259" key="2">
    <source>
        <dbReference type="Pfam" id="PF18962"/>
    </source>
</evidence>
<dbReference type="SUPFAM" id="SSF110296">
    <property type="entry name" value="Oligoxyloglucan reducing end-specific cellobiohydrolase"/>
    <property type="match status" value="2"/>
</dbReference>
<dbReference type="EMBL" id="UFTJ01000002">
    <property type="protein sequence ID" value="SSZ55791.1"/>
    <property type="molecule type" value="Genomic_DNA"/>
</dbReference>
<proteinExistence type="predicted"/>
<gene>
    <name evidence="3" type="ORF">NCTC11661_01190</name>
</gene>
<dbReference type="Gene3D" id="2.130.10.10">
    <property type="entry name" value="YVTN repeat-like/Quinoprotein amine dehydrogenase"/>
    <property type="match status" value="3"/>
</dbReference>
<dbReference type="AlphaFoldDB" id="A0A376C0U7"/>
<accession>A0A376C0U7</accession>
<dbReference type="Pfam" id="PF18962">
    <property type="entry name" value="Por_Secre_tail"/>
    <property type="match status" value="1"/>
</dbReference>
<evidence type="ECO:0000313" key="4">
    <source>
        <dbReference type="Proteomes" id="UP000255515"/>
    </source>
</evidence>
<dbReference type="NCBIfam" id="TIGR04183">
    <property type="entry name" value="Por_Secre_tail"/>
    <property type="match status" value="1"/>
</dbReference>
<dbReference type="GO" id="GO:0010411">
    <property type="term" value="P:xyloglucan metabolic process"/>
    <property type="evidence" value="ECO:0007669"/>
    <property type="project" value="TreeGrafter"/>
</dbReference>
<dbReference type="InterPro" id="IPR015943">
    <property type="entry name" value="WD40/YVTN_repeat-like_dom_sf"/>
</dbReference>
<sequence>MSSTVMSGSFLLNEISLYLLSIFNNKMNKIITSILMVGMVAGVAAQVETEQQKTLKKLQEHYQRHDAKVKSVLERKADELMSPPDRYYMEDYKRTMDPITGVTYFSELAKVKTEIERGKYAPKASLKLLNAGNFTDRGFDQPWVERGPYAVGGRIRAIAYDPNDPTGRRAFAGSATGGLWVNQDPADANNEWTPLSTFWASTSIHCIAFDPNNPQTMYVGTGEVETGDGLGSGIWKSTDAGQTWQQIFTIPATYSNTVRNGNFFVNDIKIRNVNGTSEIFVGVSGGYSEGWQGLYQSGLYVSTDGGNTFTKNDNFNIVNPNTNAPSNIGYSVQQIEIGADNSVWVSTRASRFSNLPSGGKIFKSTDGVNFTQVYTNGNGNARVNFTISPQNPNVVYALMQGVSQAEPVRIAKTTDGGTTWNHSGEGTGVVTLPVDGDNGIPNNDFTRGQHFYDLVIKVDPNDQNTVYAGGIDTFKSTNGGQSWTQITKWSNNNNLVGLNIPVIHADQHVIEFNPSNTNEMLIGNDGGMYYVPNKNNFQGGSSAVKRNNRLNVTQIYRAALNPTKTTNNEELSAGAQDNGSFWLSTPSLAQANFLTHYPSTSGDGGYTDYDDQDEYLITSYVFNSHYKIFTQGNTLVARNLITSPNDRNMGHFINEMALDRTNDIMYSYRSGLSIFVVPNVLQGNGTQTAPFINRVLTLATAQQSEQITHLKASPYSAVGSSTLYAGTNQGRIIRVADGGGTNPTFTVLNTPGIGSISDIEFGTDEQHIIVTMTNYNINNIYYTTDGGNNWLQKDGNLPDMPVRTALVNAEDADEVIIGTEMGIWGTNNFTSPNPIWAQYASNLGNVRVTDLDYRPSTRTVLAATYGRGVWTTQNSTLSTSEEVNKSRLRSVYPNPSRGNLNVRLPEGVHSATVKMFDASGKLVYTNHQVKNMEEFYVQLAKGAYMLTVEKDGKQLFSTSVIIR</sequence>
<organism evidence="3 4">
    <name type="scientific">Bergeyella zoohelcum</name>
    <dbReference type="NCBI Taxonomy" id="1015"/>
    <lineage>
        <taxon>Bacteria</taxon>
        <taxon>Pseudomonadati</taxon>
        <taxon>Bacteroidota</taxon>
        <taxon>Flavobacteriia</taxon>
        <taxon>Flavobacteriales</taxon>
        <taxon>Weeksellaceae</taxon>
        <taxon>Bergeyella</taxon>
    </lineage>
</organism>
<evidence type="ECO:0000313" key="3">
    <source>
        <dbReference type="EMBL" id="SSZ55791.1"/>
    </source>
</evidence>
<name>A0A376C0U7_9FLAO</name>
<evidence type="ECO:0000256" key="1">
    <source>
        <dbReference type="ARBA" id="ARBA00022729"/>
    </source>
</evidence>
<dbReference type="PANTHER" id="PTHR43739">
    <property type="entry name" value="XYLOGLUCANASE (EUROFUNG)"/>
    <property type="match status" value="1"/>
</dbReference>
<dbReference type="PANTHER" id="PTHR43739:SF5">
    <property type="entry name" value="EXO-ALPHA-SIALIDASE"/>
    <property type="match status" value="1"/>
</dbReference>
<dbReference type="InterPro" id="IPR026444">
    <property type="entry name" value="Secre_tail"/>
</dbReference>
<dbReference type="InterPro" id="IPR052025">
    <property type="entry name" value="Xyloglucanase_GH74"/>
</dbReference>
<reference evidence="3 4" key="1">
    <citation type="submission" date="2018-06" db="EMBL/GenBank/DDBJ databases">
        <authorList>
            <consortium name="Pathogen Informatics"/>
            <person name="Doyle S."/>
        </authorList>
    </citation>
    <scope>NUCLEOTIDE SEQUENCE [LARGE SCALE GENOMIC DNA]</scope>
    <source>
        <strain evidence="3 4">NCTC11661</strain>
    </source>
</reference>
<keyword evidence="1" id="KW-0732">Signal</keyword>
<protein>
    <submittedName>
        <fullName evidence="3">Uncharacterized protein related to plant photosystem II stability/assembly factor</fullName>
    </submittedName>
</protein>
<feature type="domain" description="Secretion system C-terminal sorting" evidence="2">
    <location>
        <begin position="891"/>
        <end position="960"/>
    </location>
</feature>
<dbReference type="CDD" id="cd15482">
    <property type="entry name" value="Sialidase_non-viral"/>
    <property type="match status" value="1"/>
</dbReference>